<reference evidence="1 2" key="1">
    <citation type="submission" date="2023-10" db="EMBL/GenBank/DDBJ databases">
        <title>Hymenobacter endophyticus sp. nov., an isolate from the leaf tissues of wheat.</title>
        <authorList>
            <person name="Dai Y."/>
        </authorList>
    </citation>
    <scope>NUCLEOTIDE SEQUENCE [LARGE SCALE GENOMIC DNA]</scope>
    <source>
        <strain evidence="1 2">ZK17L-C2</strain>
    </source>
</reference>
<dbReference type="Proteomes" id="UP001250698">
    <property type="component" value="Unassembled WGS sequence"/>
</dbReference>
<accession>A0ABU3TFY0</accession>
<organism evidence="1 2">
    <name type="scientific">Hymenobacter endophyticus</name>
    <dbReference type="NCBI Taxonomy" id="3076335"/>
    <lineage>
        <taxon>Bacteria</taxon>
        <taxon>Pseudomonadati</taxon>
        <taxon>Bacteroidota</taxon>
        <taxon>Cytophagia</taxon>
        <taxon>Cytophagales</taxon>
        <taxon>Hymenobacteraceae</taxon>
        <taxon>Hymenobacter</taxon>
    </lineage>
</organism>
<dbReference type="PANTHER" id="PTHR40037:SF1">
    <property type="entry name" value="PHOSPHOESTERASE SAOUHSC_00951-RELATED"/>
    <property type="match status" value="1"/>
</dbReference>
<dbReference type="SUPFAM" id="SSF55144">
    <property type="entry name" value="LigT-like"/>
    <property type="match status" value="1"/>
</dbReference>
<keyword evidence="2" id="KW-1185">Reference proteome</keyword>
<gene>
    <name evidence="1" type="ORF">ROI90_07585</name>
</gene>
<dbReference type="PANTHER" id="PTHR40037">
    <property type="entry name" value="PHOSPHOESTERASE YJCG-RELATED"/>
    <property type="match status" value="1"/>
</dbReference>
<dbReference type="Pfam" id="PF13563">
    <property type="entry name" value="2_5_RNA_ligase2"/>
    <property type="match status" value="1"/>
</dbReference>
<dbReference type="InterPro" id="IPR050580">
    <property type="entry name" value="2H_phosphoesterase_YjcG-like"/>
</dbReference>
<comment type="caution">
    <text evidence="1">The sequence shown here is derived from an EMBL/GenBank/DDBJ whole genome shotgun (WGS) entry which is preliminary data.</text>
</comment>
<dbReference type="RefSeq" id="WP_315997731.1">
    <property type="nucleotide sequence ID" value="NZ_JAWDJT010000003.1"/>
</dbReference>
<dbReference type="EMBL" id="JAWDJT010000003">
    <property type="protein sequence ID" value="MDU0370250.1"/>
    <property type="molecule type" value="Genomic_DNA"/>
</dbReference>
<name>A0ABU3TFY0_9BACT</name>
<sequence>MELYLVALLLPEEVSQQVWALKQEVHQLTDSRNAIRLPPHITLIPPLRQPPEFAGQATRLLASFAAAHHACRVQLHDFRWFQQRTLYVAVTEAAELHELHSALYQLCGRQLLPVPQSTRPFVPHVTLATRDLPPAQVPALRAVFEERRLHAPAVLQQLVLFRHDGQVWQREAEFHLQPVVA</sequence>
<dbReference type="Gene3D" id="3.90.1140.10">
    <property type="entry name" value="Cyclic phosphodiesterase"/>
    <property type="match status" value="1"/>
</dbReference>
<dbReference type="InterPro" id="IPR009097">
    <property type="entry name" value="Cyclic_Pdiesterase"/>
</dbReference>
<proteinExistence type="predicted"/>
<keyword evidence="1" id="KW-0436">Ligase</keyword>
<evidence type="ECO:0000313" key="1">
    <source>
        <dbReference type="EMBL" id="MDU0370250.1"/>
    </source>
</evidence>
<dbReference type="GO" id="GO:0016874">
    <property type="term" value="F:ligase activity"/>
    <property type="evidence" value="ECO:0007669"/>
    <property type="project" value="UniProtKB-KW"/>
</dbReference>
<protein>
    <submittedName>
        <fullName evidence="1">2'-5' RNA ligase family protein</fullName>
    </submittedName>
</protein>
<evidence type="ECO:0000313" key="2">
    <source>
        <dbReference type="Proteomes" id="UP001250698"/>
    </source>
</evidence>